<dbReference type="EMBL" id="JAYGHY010000013">
    <property type="protein sequence ID" value="MEA5442098.1"/>
    <property type="molecule type" value="Genomic_DNA"/>
</dbReference>
<dbReference type="RefSeq" id="WP_323356192.1">
    <property type="nucleotide sequence ID" value="NZ_JAYGHY010000013.1"/>
</dbReference>
<sequence length="345" mass="38544">MERNTPGTLYFITEQDPFGDTSGSYVKIGLVRDNDTGRSSLDRLLEHQTGNPRILVVAESLTTTAPISELETSVHQQLARHRVSGEWFRAGGEGIRPFVDVAEAIRRELEHLHTHSSELETLAATEDTAEELLPDSEAKDMHHEMVGVVRAIKERKQQLNRVALELQLFGGTETSDIEGICGHHYTKAGSRFDSSGFGQAYPDLLAELGSSRIQSRFSLRQAPKLTPSDDMNPLKELCAAQTIAGSEPLKLARSSRTEALHADWIELHSGLQPLKQKEDLLEARMKLLCGPAAALKGICSWKRTTIRTISQKELLPSHQELVDAFTMPTAPRWSFKVNPWRPYRF</sequence>
<organism evidence="1 2">
    <name type="scientific">Cyanobium gracile UHCC 0281</name>
    <dbReference type="NCBI Taxonomy" id="3110309"/>
    <lineage>
        <taxon>Bacteria</taxon>
        <taxon>Bacillati</taxon>
        <taxon>Cyanobacteriota</taxon>
        <taxon>Cyanophyceae</taxon>
        <taxon>Synechococcales</taxon>
        <taxon>Prochlorococcaceae</taxon>
        <taxon>Cyanobium</taxon>
    </lineage>
</organism>
<accession>A0ABU5SUL1</accession>
<protein>
    <recommendedName>
        <fullName evidence="3">GIY-YIG nuclease family protein</fullName>
    </recommendedName>
</protein>
<proteinExistence type="predicted"/>
<keyword evidence="2" id="KW-1185">Reference proteome</keyword>
<gene>
    <name evidence="1" type="ORF">VB739_05995</name>
</gene>
<comment type="caution">
    <text evidence="1">The sequence shown here is derived from an EMBL/GenBank/DDBJ whole genome shotgun (WGS) entry which is preliminary data.</text>
</comment>
<evidence type="ECO:0008006" key="3">
    <source>
        <dbReference type="Google" id="ProtNLM"/>
    </source>
</evidence>
<dbReference type="Proteomes" id="UP001302329">
    <property type="component" value="Unassembled WGS sequence"/>
</dbReference>
<evidence type="ECO:0000313" key="1">
    <source>
        <dbReference type="EMBL" id="MEA5442098.1"/>
    </source>
</evidence>
<evidence type="ECO:0000313" key="2">
    <source>
        <dbReference type="Proteomes" id="UP001302329"/>
    </source>
</evidence>
<name>A0ABU5SUL1_9CYAN</name>
<reference evidence="1 2" key="1">
    <citation type="submission" date="2023-12" db="EMBL/GenBank/DDBJ databases">
        <title>Baltic Sea Cyanobacteria.</title>
        <authorList>
            <person name="Delbaje E."/>
            <person name="Fewer D.P."/>
            <person name="Shishido T.K."/>
        </authorList>
    </citation>
    <scope>NUCLEOTIDE SEQUENCE [LARGE SCALE GENOMIC DNA]</scope>
    <source>
        <strain evidence="1 2">UHCC 0281</strain>
    </source>
</reference>